<dbReference type="HOGENOM" id="CLU_035901_2_1_5"/>
<evidence type="ECO:0000256" key="7">
    <source>
        <dbReference type="ARBA" id="ARBA00022975"/>
    </source>
</evidence>
<keyword evidence="7 9" id="KW-0665">Pyrimidine biosynthesis</keyword>
<dbReference type="OrthoDB" id="9804328at2"/>
<feature type="active site" description="Nucleophile" evidence="9">
    <location>
        <position position="259"/>
    </location>
</feature>
<dbReference type="InterPro" id="IPR002474">
    <property type="entry name" value="CarbamoylP_synth_ssu_N"/>
</dbReference>
<feature type="binding site" evidence="9">
    <location>
        <position position="263"/>
    </location>
    <ligand>
        <name>L-glutamine</name>
        <dbReference type="ChEBI" id="CHEBI:58359"/>
    </ligand>
</feature>
<comment type="subunit">
    <text evidence="9">Composed of two chains; the small (or glutamine) chain promotes the hydrolysis of glutamine to ammonia, which is used by the large (or ammonia) chain to synthesize carbamoyl phosphate. Tetramer of heterodimers (alpha,beta)4.</text>
</comment>
<gene>
    <name evidence="9 11" type="primary">carA</name>
    <name evidence="11" type="ORF">NHE_0476</name>
</gene>
<dbReference type="CDD" id="cd01744">
    <property type="entry name" value="GATase1_CPSase"/>
    <property type="match status" value="1"/>
</dbReference>
<comment type="pathway">
    <text evidence="1 9">Amino-acid biosynthesis; L-arginine biosynthesis; carbamoyl phosphate from bicarbonate: step 1/1.</text>
</comment>
<keyword evidence="4 9" id="KW-0547">Nucleotide-binding</keyword>
<dbReference type="HAMAP" id="MF_01209">
    <property type="entry name" value="CPSase_S_chain"/>
    <property type="match status" value="1"/>
</dbReference>
<comment type="catalytic activity">
    <reaction evidence="9">
        <text>L-glutamine + H2O = L-glutamate + NH4(+)</text>
        <dbReference type="Rhea" id="RHEA:15889"/>
        <dbReference type="ChEBI" id="CHEBI:15377"/>
        <dbReference type="ChEBI" id="CHEBI:28938"/>
        <dbReference type="ChEBI" id="CHEBI:29985"/>
        <dbReference type="ChEBI" id="CHEBI:58359"/>
    </reaction>
</comment>
<evidence type="ECO:0000256" key="1">
    <source>
        <dbReference type="ARBA" id="ARBA00005077"/>
    </source>
</evidence>
<dbReference type="GO" id="GO:0044205">
    <property type="term" value="P:'de novo' UMP biosynthetic process"/>
    <property type="evidence" value="ECO:0007669"/>
    <property type="project" value="UniProtKB-UniRule"/>
</dbReference>
<dbReference type="InterPro" id="IPR035686">
    <property type="entry name" value="CPSase_GATase1"/>
</dbReference>
<dbReference type="EMBL" id="CP007481">
    <property type="protein sequence ID" value="AHX11418.1"/>
    <property type="molecule type" value="Genomic_DNA"/>
</dbReference>
<dbReference type="GO" id="GO:0005524">
    <property type="term" value="F:ATP binding"/>
    <property type="evidence" value="ECO:0007669"/>
    <property type="project" value="UniProtKB-UniRule"/>
</dbReference>
<evidence type="ECO:0000256" key="8">
    <source>
        <dbReference type="ARBA" id="ARBA00048816"/>
    </source>
</evidence>
<dbReference type="PROSITE" id="PS51273">
    <property type="entry name" value="GATASE_TYPE_1"/>
    <property type="match status" value="1"/>
</dbReference>
<dbReference type="GO" id="GO:0004088">
    <property type="term" value="F:carbamoyl-phosphate synthase (glutamine-hydrolyzing) activity"/>
    <property type="evidence" value="ECO:0007669"/>
    <property type="project" value="UniProtKB-UniRule"/>
</dbReference>
<evidence type="ECO:0000256" key="6">
    <source>
        <dbReference type="ARBA" id="ARBA00022962"/>
    </source>
</evidence>
<dbReference type="Proteomes" id="UP000023755">
    <property type="component" value="Chromosome"/>
</dbReference>
<name>X5H401_9RICK</name>
<protein>
    <recommendedName>
        <fullName evidence="9">Carbamoyl phosphate synthase small chain</fullName>
        <ecNumber evidence="9">6.3.5.5</ecNumber>
    </recommendedName>
    <alternativeName>
        <fullName evidence="9">Carbamoyl phosphate synthetase glutamine chain</fullName>
    </alternativeName>
</protein>
<dbReference type="InterPro" id="IPR006274">
    <property type="entry name" value="CarbamoylP_synth_ssu"/>
</dbReference>
<keyword evidence="12" id="KW-1185">Reference proteome</keyword>
<dbReference type="SUPFAM" id="SSF52021">
    <property type="entry name" value="Carbamoyl phosphate synthetase, small subunit N-terminal domain"/>
    <property type="match status" value="1"/>
</dbReference>
<feature type="binding site" evidence="9">
    <location>
        <position position="232"/>
    </location>
    <ligand>
        <name>L-glutamine</name>
        <dbReference type="ChEBI" id="CHEBI:58359"/>
    </ligand>
</feature>
<reference evidence="11 12" key="1">
    <citation type="submission" date="2014-03" db="EMBL/GenBank/DDBJ databases">
        <title>Sequencing and Comparison of Genomes and Transcriptome Profiles of Human Ehrlichiosis Agents.</title>
        <authorList>
            <person name="Lin M."/>
            <person name="Daugherty S.C."/>
            <person name="Nagaraj S."/>
            <person name="Cheng Z."/>
            <person name="Xiong Q."/>
            <person name="Lin F.-Y."/>
            <person name="Sengamalay N."/>
            <person name="Ott S."/>
            <person name="Godinez A."/>
            <person name="Tallon L.J."/>
            <person name="Sadzewicz L."/>
            <person name="Fraser C.M."/>
            <person name="Dunning Hotopp J.C."/>
            <person name="Rikihisa Y."/>
        </authorList>
    </citation>
    <scope>NUCLEOTIDE SEQUENCE [LARGE SCALE GENOMIC DNA]</scope>
    <source>
        <strain evidence="11 12">Oregon</strain>
    </source>
</reference>
<comment type="catalytic activity">
    <reaction evidence="8 9">
        <text>hydrogencarbonate + L-glutamine + 2 ATP + H2O = carbamoyl phosphate + L-glutamate + 2 ADP + phosphate + 2 H(+)</text>
        <dbReference type="Rhea" id="RHEA:18633"/>
        <dbReference type="ChEBI" id="CHEBI:15377"/>
        <dbReference type="ChEBI" id="CHEBI:15378"/>
        <dbReference type="ChEBI" id="CHEBI:17544"/>
        <dbReference type="ChEBI" id="CHEBI:29985"/>
        <dbReference type="ChEBI" id="CHEBI:30616"/>
        <dbReference type="ChEBI" id="CHEBI:43474"/>
        <dbReference type="ChEBI" id="CHEBI:58228"/>
        <dbReference type="ChEBI" id="CHEBI:58359"/>
        <dbReference type="ChEBI" id="CHEBI:456216"/>
        <dbReference type="EC" id="6.3.5.5"/>
    </reaction>
</comment>
<dbReference type="STRING" id="1286528.NHE_0476"/>
<keyword evidence="6 9" id="KW-0315">Glutamine amidotransferase</keyword>
<feature type="binding site" evidence="9">
    <location>
        <position position="230"/>
    </location>
    <ligand>
        <name>L-glutamine</name>
        <dbReference type="ChEBI" id="CHEBI:58359"/>
    </ligand>
</feature>
<feature type="region of interest" description="CPSase" evidence="9">
    <location>
        <begin position="1"/>
        <end position="181"/>
    </location>
</feature>
<keyword evidence="5 9" id="KW-0067">ATP-binding</keyword>
<dbReference type="UniPathway" id="UPA00068">
    <property type="reaction ID" value="UER00171"/>
</dbReference>
<dbReference type="InterPro" id="IPR017926">
    <property type="entry name" value="GATASE"/>
</dbReference>
<dbReference type="KEGG" id="nhm:NHE_0476"/>
<dbReference type="NCBIfam" id="TIGR01368">
    <property type="entry name" value="CPSaseIIsmall"/>
    <property type="match status" value="1"/>
</dbReference>
<feature type="domain" description="Carbamoyl-phosphate synthase small subunit N-terminal" evidence="10">
    <location>
        <begin position="7"/>
        <end position="137"/>
    </location>
</feature>
<feature type="binding site" evidence="9">
    <location>
        <position position="303"/>
    </location>
    <ligand>
        <name>L-glutamine</name>
        <dbReference type="ChEBI" id="CHEBI:58359"/>
    </ligand>
</feature>
<dbReference type="InterPro" id="IPR029062">
    <property type="entry name" value="Class_I_gatase-like"/>
</dbReference>
<feature type="binding site" evidence="9">
    <location>
        <position position="51"/>
    </location>
    <ligand>
        <name>L-glutamine</name>
        <dbReference type="ChEBI" id="CHEBI:58359"/>
    </ligand>
</feature>
<dbReference type="UniPathway" id="UPA00070">
    <property type="reaction ID" value="UER00115"/>
</dbReference>
<keyword evidence="9" id="KW-0055">Arginine biosynthesis</keyword>
<feature type="binding site" evidence="9">
    <location>
        <position position="304"/>
    </location>
    <ligand>
        <name>L-glutamine</name>
        <dbReference type="ChEBI" id="CHEBI:58359"/>
    </ligand>
</feature>
<evidence type="ECO:0000256" key="5">
    <source>
        <dbReference type="ARBA" id="ARBA00022840"/>
    </source>
</evidence>
<dbReference type="InterPro" id="IPR050472">
    <property type="entry name" value="Anth_synth/Amidotransfase"/>
</dbReference>
<dbReference type="Pfam" id="PF00988">
    <property type="entry name" value="CPSase_sm_chain"/>
    <property type="match status" value="1"/>
</dbReference>
<feature type="binding site" evidence="9">
    <location>
        <position position="260"/>
    </location>
    <ligand>
        <name>L-glutamine</name>
        <dbReference type="ChEBI" id="CHEBI:58359"/>
    </ligand>
</feature>
<evidence type="ECO:0000256" key="3">
    <source>
        <dbReference type="ARBA" id="ARBA00022598"/>
    </source>
</evidence>
<dbReference type="RefSeq" id="WP_038559472.1">
    <property type="nucleotide sequence ID" value="NZ_CP007481.1"/>
</dbReference>
<comment type="function">
    <text evidence="9">Small subunit of the glutamine-dependent carbamoyl phosphate synthetase (CPSase). CPSase catalyzes the formation of carbamoyl phosphate from the ammonia moiety of glutamine, carbonate, and phosphate donated by ATP, constituting the first step of 2 biosynthetic pathways, one leading to arginine and/or urea and the other to pyrimidine nucleotides. The small subunit (glutamine amidotransferase) binds and cleaves glutamine to supply the large subunit with the substrate ammonia.</text>
</comment>
<dbReference type="Gene3D" id="3.40.50.880">
    <property type="match status" value="1"/>
</dbReference>
<dbReference type="AlphaFoldDB" id="X5H401"/>
<dbReference type="PRINTS" id="PR00099">
    <property type="entry name" value="CPSGATASE"/>
</dbReference>
<dbReference type="PANTHER" id="PTHR43418:SF7">
    <property type="entry name" value="CARBAMOYL-PHOSPHATE SYNTHASE SMALL CHAIN"/>
    <property type="match status" value="1"/>
</dbReference>
<dbReference type="Gene3D" id="3.50.30.20">
    <property type="entry name" value="Carbamoyl-phosphate synthase small subunit, N-terminal domain"/>
    <property type="match status" value="1"/>
</dbReference>
<keyword evidence="3 9" id="KW-0436">Ligase</keyword>
<evidence type="ECO:0000259" key="10">
    <source>
        <dbReference type="SMART" id="SM01097"/>
    </source>
</evidence>
<dbReference type="PRINTS" id="PR00097">
    <property type="entry name" value="ANTSNTHASEII"/>
</dbReference>
<evidence type="ECO:0000256" key="2">
    <source>
        <dbReference type="ARBA" id="ARBA00007800"/>
    </source>
</evidence>
<dbReference type="GO" id="GO:0004359">
    <property type="term" value="F:glutaminase activity"/>
    <property type="evidence" value="ECO:0007669"/>
    <property type="project" value="RHEA"/>
</dbReference>
<evidence type="ECO:0000256" key="4">
    <source>
        <dbReference type="ARBA" id="ARBA00022741"/>
    </source>
</evidence>
<dbReference type="EC" id="6.3.5.5" evidence="9"/>
<comment type="similarity">
    <text evidence="2 9">Belongs to the CarA family.</text>
</comment>
<organism evidence="11 12">
    <name type="scientific">Neorickettsia helminthoeca str. Oregon</name>
    <dbReference type="NCBI Taxonomy" id="1286528"/>
    <lineage>
        <taxon>Bacteria</taxon>
        <taxon>Pseudomonadati</taxon>
        <taxon>Pseudomonadota</taxon>
        <taxon>Alphaproteobacteria</taxon>
        <taxon>Rickettsiales</taxon>
        <taxon>Anaplasmataceae</taxon>
        <taxon>Neorickettsia</taxon>
    </lineage>
</organism>
<dbReference type="PRINTS" id="PR00096">
    <property type="entry name" value="GATASE"/>
</dbReference>
<dbReference type="Pfam" id="PF00117">
    <property type="entry name" value="GATase"/>
    <property type="match status" value="1"/>
</dbReference>
<proteinExistence type="inferred from homology"/>
<sequence length="367" mass="40580">MSTTFAYDTCLAFTDGSLFFGFSCGKKGVAVAEVCFTTSPLGYQHVITDPSFFGQIILFTSPHIGNIGINSQDNECHKVFARGVVLREDPVDFSHHYRIEHFSDWLVRNQVVGICGVDTRAITRLICRTGSKNGIIFPIDEISHTGALELLKASKEMNNLELSAGVLGYSNYDLPTDPEKKKVCIIDFGIKHGIIRNLQKYFTVVVIAGKRGFADVVLSSSFDGIVLSNGPGDPSATYEYLYEDFTKIFSSDIPILGICLGHQIIVLAFGCRTKKMLVGHRGANHPVMNLITGKVEITSQNHGFVLDESTLTRDVGITHRSLFDNSVEGVKIKNKKIHSIQYHPEGSPGPHDSHYIFEDFFHEVVSD</sequence>
<dbReference type="GO" id="GO:0006541">
    <property type="term" value="P:glutamine metabolic process"/>
    <property type="evidence" value="ECO:0007669"/>
    <property type="project" value="InterPro"/>
</dbReference>
<dbReference type="SMART" id="SM01097">
    <property type="entry name" value="CPSase_sm_chain"/>
    <property type="match status" value="1"/>
</dbReference>
<accession>X5H401</accession>
<evidence type="ECO:0000256" key="9">
    <source>
        <dbReference type="HAMAP-Rule" id="MF_01209"/>
    </source>
</evidence>
<comment type="pathway">
    <text evidence="9">Pyrimidine metabolism; UMP biosynthesis via de novo pathway; (S)-dihydroorotate from bicarbonate: step 1/3.</text>
</comment>
<dbReference type="PANTHER" id="PTHR43418">
    <property type="entry name" value="MULTIFUNCTIONAL TRYPTOPHAN BIOSYNTHESIS PROTEIN-RELATED"/>
    <property type="match status" value="1"/>
</dbReference>
<dbReference type="GO" id="GO:0006207">
    <property type="term" value="P:'de novo' pyrimidine nucleobase biosynthetic process"/>
    <property type="evidence" value="ECO:0007669"/>
    <property type="project" value="InterPro"/>
</dbReference>
<dbReference type="InterPro" id="IPR036480">
    <property type="entry name" value="CarbP_synth_ssu_N_sf"/>
</dbReference>
<feature type="binding site" evidence="9">
    <location>
        <position position="301"/>
    </location>
    <ligand>
        <name>L-glutamine</name>
        <dbReference type="ChEBI" id="CHEBI:58359"/>
    </ligand>
</feature>
<keyword evidence="9" id="KW-0028">Amino-acid biosynthesis</keyword>
<dbReference type="GO" id="GO:0006526">
    <property type="term" value="P:L-arginine biosynthetic process"/>
    <property type="evidence" value="ECO:0007669"/>
    <property type="project" value="UniProtKB-UniRule"/>
</dbReference>
<dbReference type="NCBIfam" id="NF009475">
    <property type="entry name" value="PRK12838.1"/>
    <property type="match status" value="1"/>
</dbReference>
<evidence type="ECO:0000313" key="12">
    <source>
        <dbReference type="Proteomes" id="UP000023755"/>
    </source>
</evidence>
<feature type="active site" evidence="9">
    <location>
        <position position="343"/>
    </location>
</feature>
<dbReference type="SUPFAM" id="SSF52317">
    <property type="entry name" value="Class I glutamine amidotransferase-like"/>
    <property type="match status" value="1"/>
</dbReference>
<evidence type="ECO:0000313" key="11">
    <source>
        <dbReference type="EMBL" id="AHX11418.1"/>
    </source>
</evidence>
<feature type="active site" evidence="9">
    <location>
        <position position="345"/>
    </location>
</feature>